<proteinExistence type="predicted"/>
<dbReference type="EMBL" id="BAABDQ010000062">
    <property type="protein sequence ID" value="GAA3620339.1"/>
    <property type="molecule type" value="Genomic_DNA"/>
</dbReference>
<evidence type="ECO:0000256" key="3">
    <source>
        <dbReference type="SAM" id="SignalP"/>
    </source>
</evidence>
<comment type="caution">
    <text evidence="4">The sequence shown here is derived from an EMBL/GenBank/DDBJ whole genome shotgun (WGS) entry which is preliminary data.</text>
</comment>
<dbReference type="SUPFAM" id="SSF50242">
    <property type="entry name" value="TIMP-like"/>
    <property type="match status" value="1"/>
</dbReference>
<keyword evidence="2" id="KW-0812">Transmembrane</keyword>
<keyword evidence="3" id="KW-0732">Signal</keyword>
<feature type="chain" id="PRO_5045354730" description="Tissue inhibitor of metalloproteinase" evidence="3">
    <location>
        <begin position="47"/>
        <end position="257"/>
    </location>
</feature>
<protein>
    <recommendedName>
        <fullName evidence="6">Tissue inhibitor of metalloproteinase</fullName>
    </recommendedName>
</protein>
<name>A0ABP6ZX91_9ACTN</name>
<keyword evidence="2" id="KW-1133">Transmembrane helix</keyword>
<sequence length="257" mass="26131">MGRAGEPSAGRVRHGGMTLRSLALFPMAVLLLAAAMLVGVAPAAHACSCADMRPAKAVDHADAVFTGTVVDVRKDVGDPFGARPPAVYRFRADNVYKGAPAAEFTLASDVDGASCGYTFESGTRYLVFATSGTSGLDVKVPGVSMSSTLCSGNIPVKAGKGLLRPGDERRASHESWAGPVDDELIAALGTPAKATSAAPGSPRAEPPAQGKPVAEHGPLGAGPGWAVTGIVVAIALLAAGLLLSLLLTRRRRPGREG</sequence>
<gene>
    <name evidence="4" type="ORF">GCM10022419_127440</name>
</gene>
<feature type="transmembrane region" description="Helical" evidence="2">
    <location>
        <begin position="225"/>
        <end position="247"/>
    </location>
</feature>
<evidence type="ECO:0000313" key="4">
    <source>
        <dbReference type="EMBL" id="GAA3620339.1"/>
    </source>
</evidence>
<evidence type="ECO:0008006" key="6">
    <source>
        <dbReference type="Google" id="ProtNLM"/>
    </source>
</evidence>
<dbReference type="Gene3D" id="2.40.50.120">
    <property type="match status" value="1"/>
</dbReference>
<keyword evidence="5" id="KW-1185">Reference proteome</keyword>
<dbReference type="InterPro" id="IPR008993">
    <property type="entry name" value="TIMP-like_OB-fold"/>
</dbReference>
<dbReference type="Proteomes" id="UP001500630">
    <property type="component" value="Unassembled WGS sequence"/>
</dbReference>
<evidence type="ECO:0000256" key="2">
    <source>
        <dbReference type="SAM" id="Phobius"/>
    </source>
</evidence>
<evidence type="ECO:0000313" key="5">
    <source>
        <dbReference type="Proteomes" id="UP001500630"/>
    </source>
</evidence>
<feature type="region of interest" description="Disordered" evidence="1">
    <location>
        <begin position="192"/>
        <end position="216"/>
    </location>
</feature>
<feature type="signal peptide" evidence="3">
    <location>
        <begin position="1"/>
        <end position="46"/>
    </location>
</feature>
<evidence type="ECO:0000256" key="1">
    <source>
        <dbReference type="SAM" id="MobiDB-lite"/>
    </source>
</evidence>
<organism evidence="4 5">
    <name type="scientific">Nonomuraea rosea</name>
    <dbReference type="NCBI Taxonomy" id="638574"/>
    <lineage>
        <taxon>Bacteria</taxon>
        <taxon>Bacillati</taxon>
        <taxon>Actinomycetota</taxon>
        <taxon>Actinomycetes</taxon>
        <taxon>Streptosporangiales</taxon>
        <taxon>Streptosporangiaceae</taxon>
        <taxon>Nonomuraea</taxon>
    </lineage>
</organism>
<accession>A0ABP6ZX91</accession>
<reference evidence="5" key="1">
    <citation type="journal article" date="2019" name="Int. J. Syst. Evol. Microbiol.">
        <title>The Global Catalogue of Microorganisms (GCM) 10K type strain sequencing project: providing services to taxonomists for standard genome sequencing and annotation.</title>
        <authorList>
            <consortium name="The Broad Institute Genomics Platform"/>
            <consortium name="The Broad Institute Genome Sequencing Center for Infectious Disease"/>
            <person name="Wu L."/>
            <person name="Ma J."/>
        </authorList>
    </citation>
    <scope>NUCLEOTIDE SEQUENCE [LARGE SCALE GENOMIC DNA]</scope>
    <source>
        <strain evidence="5">JCM 17326</strain>
    </source>
</reference>
<keyword evidence="2" id="KW-0472">Membrane</keyword>